<feature type="transmembrane region" description="Helical" evidence="6">
    <location>
        <begin position="145"/>
        <end position="165"/>
    </location>
</feature>
<accession>A0A402AJQ3</accession>
<reference evidence="8" key="1">
    <citation type="submission" date="2018-12" db="EMBL/GenBank/DDBJ databases">
        <title>Tengunoibacter tsumagoiensis gen. nov., sp. nov., Dictyobacter kobayashii sp. nov., D. alpinus sp. nov., and D. joshuensis sp. nov. and description of Dictyobacteraceae fam. nov. within the order Ktedonobacterales isolated from Tengu-no-mugimeshi.</title>
        <authorList>
            <person name="Wang C.M."/>
            <person name="Zheng Y."/>
            <person name="Sakai Y."/>
            <person name="Toyoda A."/>
            <person name="Minakuchi Y."/>
            <person name="Abe K."/>
            <person name="Yokota A."/>
            <person name="Yabe S."/>
        </authorList>
    </citation>
    <scope>NUCLEOTIDE SEQUENCE [LARGE SCALE GENOMIC DNA]</scope>
    <source>
        <strain evidence="8">Uno11</strain>
    </source>
</reference>
<evidence type="ECO:0000256" key="6">
    <source>
        <dbReference type="SAM" id="Phobius"/>
    </source>
</evidence>
<dbReference type="Proteomes" id="UP000287188">
    <property type="component" value="Unassembled WGS sequence"/>
</dbReference>
<keyword evidence="4 6" id="KW-1133">Transmembrane helix</keyword>
<protein>
    <recommendedName>
        <fullName evidence="9">Tryptophan-rich sensory protein</fullName>
    </recommendedName>
</protein>
<dbReference type="Pfam" id="PF03073">
    <property type="entry name" value="TspO_MBR"/>
    <property type="match status" value="1"/>
</dbReference>
<feature type="transmembrane region" description="Helical" evidence="6">
    <location>
        <begin position="49"/>
        <end position="70"/>
    </location>
</feature>
<evidence type="ECO:0000256" key="5">
    <source>
        <dbReference type="ARBA" id="ARBA00023136"/>
    </source>
</evidence>
<comment type="similarity">
    <text evidence="2">Belongs to the TspO/BZRP family.</text>
</comment>
<evidence type="ECO:0000256" key="1">
    <source>
        <dbReference type="ARBA" id="ARBA00004141"/>
    </source>
</evidence>
<evidence type="ECO:0000256" key="4">
    <source>
        <dbReference type="ARBA" id="ARBA00022989"/>
    </source>
</evidence>
<evidence type="ECO:0000256" key="2">
    <source>
        <dbReference type="ARBA" id="ARBA00007524"/>
    </source>
</evidence>
<name>A0A402AJQ3_9CHLR</name>
<feature type="transmembrane region" description="Helical" evidence="6">
    <location>
        <begin position="201"/>
        <end position="217"/>
    </location>
</feature>
<keyword evidence="8" id="KW-1185">Reference proteome</keyword>
<dbReference type="PANTHER" id="PTHR33802">
    <property type="entry name" value="SI:CH211-161H7.5-RELATED"/>
    <property type="match status" value="1"/>
</dbReference>
<dbReference type="PANTHER" id="PTHR33802:SF1">
    <property type="entry name" value="XK-RELATED PROTEIN"/>
    <property type="match status" value="1"/>
</dbReference>
<comment type="caution">
    <text evidence="7">The sequence shown here is derived from an EMBL/GenBank/DDBJ whole genome shotgun (WGS) entry which is preliminary data.</text>
</comment>
<feature type="transmembrane region" description="Helical" evidence="6">
    <location>
        <begin position="82"/>
        <end position="101"/>
    </location>
</feature>
<dbReference type="InterPro" id="IPR004307">
    <property type="entry name" value="TspO_MBR"/>
</dbReference>
<comment type="subcellular location">
    <subcellularLocation>
        <location evidence="1">Membrane</location>
        <topology evidence="1">Multi-pass membrane protein</topology>
    </subcellularLocation>
</comment>
<dbReference type="OrthoDB" id="5189031at2"/>
<keyword evidence="3 6" id="KW-0812">Transmembrane</keyword>
<evidence type="ECO:0000256" key="3">
    <source>
        <dbReference type="ARBA" id="ARBA00022692"/>
    </source>
</evidence>
<feature type="transmembrane region" description="Helical" evidence="6">
    <location>
        <begin position="107"/>
        <end position="124"/>
    </location>
</feature>
<feature type="transmembrane region" description="Helical" evidence="6">
    <location>
        <begin position="223"/>
        <end position="244"/>
    </location>
</feature>
<sequence>MTKDITRQIINVVVTIATVLLNVFSSNVFGRSVGEVSRQYPVSITPANYAFAIWGIIYLGLIAFAIYQALPAQRTNPRLRRIGYWYALSCIANVGWEYVWLNERINLSLLLMAILLLSLLVIYIRTNINKESASPLESWCLNAPFGLYLGWITVASIVNTAVVLANLGWNGAGISPIAWTAILLVIGTAVAVYVGLTCVDIAFLAVIVWAYIAILVKNSGTPAITITAAIMVIIILATILTIALRRKSLLRWAGAPVYS</sequence>
<feature type="transmembrane region" description="Helical" evidence="6">
    <location>
        <begin position="9"/>
        <end position="29"/>
    </location>
</feature>
<dbReference type="InterPro" id="IPR038330">
    <property type="entry name" value="TspO/MBR-related_sf"/>
</dbReference>
<gene>
    <name evidence="7" type="ORF">KDK_31030</name>
</gene>
<dbReference type="Gene3D" id="1.20.1260.100">
    <property type="entry name" value="TspO/MBR protein"/>
    <property type="match status" value="1"/>
</dbReference>
<dbReference type="EMBL" id="BIFS01000001">
    <property type="protein sequence ID" value="GCE19303.1"/>
    <property type="molecule type" value="Genomic_DNA"/>
</dbReference>
<feature type="transmembrane region" description="Helical" evidence="6">
    <location>
        <begin position="177"/>
        <end position="194"/>
    </location>
</feature>
<organism evidence="7 8">
    <name type="scientific">Dictyobacter kobayashii</name>
    <dbReference type="NCBI Taxonomy" id="2014872"/>
    <lineage>
        <taxon>Bacteria</taxon>
        <taxon>Bacillati</taxon>
        <taxon>Chloroflexota</taxon>
        <taxon>Ktedonobacteria</taxon>
        <taxon>Ktedonobacterales</taxon>
        <taxon>Dictyobacteraceae</taxon>
        <taxon>Dictyobacter</taxon>
    </lineage>
</organism>
<dbReference type="RefSeq" id="WP_126551185.1">
    <property type="nucleotide sequence ID" value="NZ_BIFS01000001.1"/>
</dbReference>
<proteinExistence type="inferred from homology"/>
<dbReference type="AlphaFoldDB" id="A0A402AJQ3"/>
<dbReference type="GO" id="GO:0016020">
    <property type="term" value="C:membrane"/>
    <property type="evidence" value="ECO:0007669"/>
    <property type="project" value="UniProtKB-SubCell"/>
</dbReference>
<keyword evidence="5 6" id="KW-0472">Membrane</keyword>
<evidence type="ECO:0000313" key="7">
    <source>
        <dbReference type="EMBL" id="GCE19303.1"/>
    </source>
</evidence>
<evidence type="ECO:0000313" key="8">
    <source>
        <dbReference type="Proteomes" id="UP000287188"/>
    </source>
</evidence>
<evidence type="ECO:0008006" key="9">
    <source>
        <dbReference type="Google" id="ProtNLM"/>
    </source>
</evidence>